<dbReference type="Pfam" id="PF00582">
    <property type="entry name" value="Usp"/>
    <property type="match status" value="2"/>
</dbReference>
<dbReference type="InterPro" id="IPR006016">
    <property type="entry name" value="UspA"/>
</dbReference>
<reference evidence="3 4" key="1">
    <citation type="submission" date="2016-10" db="EMBL/GenBank/DDBJ databases">
        <authorList>
            <person name="de Groot N.N."/>
        </authorList>
    </citation>
    <scope>NUCLEOTIDE SEQUENCE [LARGE SCALE GENOMIC DNA]</scope>
    <source>
        <strain evidence="3 4">DSM 22274</strain>
    </source>
</reference>
<dbReference type="SUPFAM" id="SSF52402">
    <property type="entry name" value="Adenine nucleotide alpha hydrolases-like"/>
    <property type="match status" value="2"/>
</dbReference>
<protein>
    <submittedName>
        <fullName evidence="3">Nucleotide-binding universal stress protein, UspA family</fullName>
    </submittedName>
</protein>
<sequence>MVFEPQIMVGVDGSPASRAALEWAAHRAQQQGRPLLLVHSVPDYLVSPEGVDYQTFRAGLQGMLDSEANRVRGLVPAVEVRSSLQFGEPARVLAELSARSVMVVVGTDRTADVQGERFGTLNFQLAMIGRCPVAVIPEPENSVSAGVVVGIDGSPESMAAAYFAAAEAVRTRQDLTVVCVSQSPARWVHSSADGSVKTRQIGTQGRMILEAVVAAVRARHTHLTVFDRFEQHDAAARVLIEAGKGAAMLVVGSRGSGAVHHAAMGSVTRELLLHVPCPLVLTQQEEAAVVGERYKGHRAGLHTLAPVQISPGGF</sequence>
<dbReference type="InterPro" id="IPR014729">
    <property type="entry name" value="Rossmann-like_a/b/a_fold"/>
</dbReference>
<evidence type="ECO:0000313" key="4">
    <source>
        <dbReference type="Proteomes" id="UP000182725"/>
    </source>
</evidence>
<gene>
    <name evidence="3" type="ORF">SAMN04489740_1180</name>
</gene>
<name>A0A1H5I2I2_9MICC</name>
<dbReference type="PANTHER" id="PTHR46553:SF3">
    <property type="entry name" value="ADENINE NUCLEOTIDE ALPHA HYDROLASES-LIKE SUPERFAMILY PROTEIN"/>
    <property type="match status" value="1"/>
</dbReference>
<dbReference type="Proteomes" id="UP000182725">
    <property type="component" value="Unassembled WGS sequence"/>
</dbReference>
<dbReference type="InterPro" id="IPR006015">
    <property type="entry name" value="Universal_stress_UspA"/>
</dbReference>
<dbReference type="OrthoDB" id="4931198at2"/>
<comment type="similarity">
    <text evidence="1">Belongs to the universal stress protein A family.</text>
</comment>
<dbReference type="PRINTS" id="PR01438">
    <property type="entry name" value="UNVRSLSTRESS"/>
</dbReference>
<organism evidence="3 4">
    <name type="scientific">Arthrobacter alpinus</name>
    <dbReference type="NCBI Taxonomy" id="656366"/>
    <lineage>
        <taxon>Bacteria</taxon>
        <taxon>Bacillati</taxon>
        <taxon>Actinomycetota</taxon>
        <taxon>Actinomycetes</taxon>
        <taxon>Micrococcales</taxon>
        <taxon>Micrococcaceae</taxon>
        <taxon>Arthrobacter</taxon>
    </lineage>
</organism>
<proteinExistence type="inferred from homology"/>
<dbReference type="RefSeq" id="WP_044573225.1">
    <property type="nucleotide sequence ID" value="NZ_CP013745.1"/>
</dbReference>
<accession>A0A1H5I2I2</accession>
<evidence type="ECO:0000259" key="2">
    <source>
        <dbReference type="Pfam" id="PF00582"/>
    </source>
</evidence>
<dbReference type="Gene3D" id="3.40.50.620">
    <property type="entry name" value="HUPs"/>
    <property type="match status" value="2"/>
</dbReference>
<dbReference type="AlphaFoldDB" id="A0A1H5I2I2"/>
<dbReference type="EMBL" id="FNTV01000001">
    <property type="protein sequence ID" value="SEE34395.1"/>
    <property type="molecule type" value="Genomic_DNA"/>
</dbReference>
<evidence type="ECO:0000313" key="3">
    <source>
        <dbReference type="EMBL" id="SEE34395.1"/>
    </source>
</evidence>
<feature type="domain" description="UspA" evidence="2">
    <location>
        <begin position="6"/>
        <end position="137"/>
    </location>
</feature>
<evidence type="ECO:0000256" key="1">
    <source>
        <dbReference type="ARBA" id="ARBA00008791"/>
    </source>
</evidence>
<dbReference type="PANTHER" id="PTHR46553">
    <property type="entry name" value="ADENINE NUCLEOTIDE ALPHA HYDROLASES-LIKE SUPERFAMILY PROTEIN"/>
    <property type="match status" value="1"/>
</dbReference>
<feature type="domain" description="UspA" evidence="2">
    <location>
        <begin position="147"/>
        <end position="281"/>
    </location>
</feature>